<comment type="caution">
    <text evidence="12">The sequence shown here is derived from an EMBL/GenBank/DDBJ whole genome shotgun (WGS) entry which is preliminary data.</text>
</comment>
<evidence type="ECO:0000259" key="10">
    <source>
        <dbReference type="Pfam" id="PF03442"/>
    </source>
</evidence>
<evidence type="ECO:0000256" key="7">
    <source>
        <dbReference type="ARBA" id="ARBA00023326"/>
    </source>
</evidence>
<protein>
    <submittedName>
        <fullName evidence="12">Cellulase</fullName>
    </submittedName>
</protein>
<keyword evidence="3 8" id="KW-0378">Hydrolase</keyword>
<keyword evidence="6 8" id="KW-0326">Glycosidase</keyword>
<evidence type="ECO:0000259" key="11">
    <source>
        <dbReference type="Pfam" id="PF18448"/>
    </source>
</evidence>
<evidence type="ECO:0000259" key="9">
    <source>
        <dbReference type="Pfam" id="PF00150"/>
    </source>
</evidence>
<gene>
    <name evidence="12" type="ORF">FHG89_00700</name>
</gene>
<evidence type="ECO:0000313" key="12">
    <source>
        <dbReference type="EMBL" id="TNH31733.1"/>
    </source>
</evidence>
<proteinExistence type="inferred from homology"/>
<dbReference type="InterPro" id="IPR016282">
    <property type="entry name" value="Glyco_hydro_5_endoGlcnase_B"/>
</dbReference>
<keyword evidence="4" id="KW-0136">Cellulose degradation</keyword>
<dbReference type="InterPro" id="IPR001547">
    <property type="entry name" value="Glyco_hydro_5"/>
</dbReference>
<dbReference type="Pfam" id="PF00150">
    <property type="entry name" value="Cellulase"/>
    <property type="match status" value="1"/>
</dbReference>
<dbReference type="PIRSF" id="PIRSF001043">
    <property type="entry name" value="Endoglucanase_B"/>
    <property type="match status" value="1"/>
</dbReference>
<dbReference type="Gene3D" id="3.20.20.80">
    <property type="entry name" value="Glycosidases"/>
    <property type="match status" value="1"/>
</dbReference>
<evidence type="ECO:0000256" key="1">
    <source>
        <dbReference type="ARBA" id="ARBA00005641"/>
    </source>
</evidence>
<evidence type="ECO:0000256" key="3">
    <source>
        <dbReference type="ARBA" id="ARBA00022801"/>
    </source>
</evidence>
<evidence type="ECO:0000313" key="13">
    <source>
        <dbReference type="Proteomes" id="UP000306145"/>
    </source>
</evidence>
<evidence type="ECO:0000256" key="4">
    <source>
        <dbReference type="ARBA" id="ARBA00023001"/>
    </source>
</evidence>
<keyword evidence="2" id="KW-0732">Signal</keyword>
<dbReference type="RefSeq" id="WP_139581946.1">
    <property type="nucleotide sequence ID" value="NZ_VDFY01000055.1"/>
</dbReference>
<dbReference type="EMBL" id="VDFY01000055">
    <property type="protein sequence ID" value="TNH31733.1"/>
    <property type="molecule type" value="Genomic_DNA"/>
</dbReference>
<dbReference type="GO" id="GO:0005576">
    <property type="term" value="C:extracellular region"/>
    <property type="evidence" value="ECO:0007669"/>
    <property type="project" value="TreeGrafter"/>
</dbReference>
<dbReference type="InterPro" id="IPR014756">
    <property type="entry name" value="Ig_E-set"/>
</dbReference>
<accession>A0A5C4R0Y4</accession>
<evidence type="ECO:0000256" key="2">
    <source>
        <dbReference type="ARBA" id="ARBA00022729"/>
    </source>
</evidence>
<dbReference type="Pfam" id="PF03442">
    <property type="entry name" value="CBM_X2"/>
    <property type="match status" value="1"/>
</dbReference>
<dbReference type="GO" id="GO:0030245">
    <property type="term" value="P:cellulose catabolic process"/>
    <property type="evidence" value="ECO:0007669"/>
    <property type="project" value="UniProtKB-KW"/>
</dbReference>
<sequence length="532" mass="58503">MTSGDAMATVAAMQPGWNLGNTLDAIPDETAWGNPLVTQALLRKVKSEGYNSIRIPITWSNHHGPAPAYTIDQVWLSRVRQVVDWALAEGLYVLVNLHHDSWQWINGYPGDRTTVMNRYTALWTQIATTFRNHSSKLTFESINEPQFTGTSGDAQSDEVLRDLNVAFVRLVRQSGGNNASRLLVLPTLYTNSNQAQLDALSTTINQLGDRNIAATVHFYGWWPFSVNIAGGTRYDSNVEQDMVDGFDRVANTFVARGIPVIVGEWALLSYDYTRPGIIERGEVLKYVEAVGYQARIRKLTTMLWDAGSFLNRNDLQWRDPGLFALMKASWTTRSATASSDQIYVPRSGTVTSRSLTLNLNGASFRSLRQGSTVLTNGTDYTVSGNTLTLTSAALTRLVGNRAPGVNANLEATFSQGVPWPISVISYDPPTQSAASGTTSSFTIPTQFRGDQLATMEAKYADGSPAGPANWTSYKEFWSNFQPDYTANTIIMKPEFFAEVNDGAVTLTFHFWSGTKITYRVTKSGTSVTGSPA</sequence>
<dbReference type="SUPFAM" id="SSF81296">
    <property type="entry name" value="E set domains"/>
    <property type="match status" value="1"/>
</dbReference>
<dbReference type="InterPro" id="IPR050386">
    <property type="entry name" value="Glycosyl_hydrolase_5"/>
</dbReference>
<feature type="domain" description="Endoglucanase B carbohydrate binding" evidence="11">
    <location>
        <begin position="427"/>
        <end position="529"/>
    </location>
</feature>
<dbReference type="GO" id="GO:0008422">
    <property type="term" value="F:beta-glucosidase activity"/>
    <property type="evidence" value="ECO:0007669"/>
    <property type="project" value="TreeGrafter"/>
</dbReference>
<dbReference type="InterPro" id="IPR040946">
    <property type="entry name" value="CBM46"/>
</dbReference>
<keyword evidence="7" id="KW-0624">Polysaccharide degradation</keyword>
<keyword evidence="13" id="KW-1185">Reference proteome</keyword>
<dbReference type="InterPro" id="IPR013783">
    <property type="entry name" value="Ig-like_fold"/>
</dbReference>
<evidence type="ECO:0000256" key="5">
    <source>
        <dbReference type="ARBA" id="ARBA00023277"/>
    </source>
</evidence>
<dbReference type="Proteomes" id="UP000306145">
    <property type="component" value="Unassembled WGS sequence"/>
</dbReference>
<dbReference type="InterPro" id="IPR017853">
    <property type="entry name" value="GH"/>
</dbReference>
<dbReference type="PANTHER" id="PTHR31297">
    <property type="entry name" value="GLUCAN ENDO-1,6-BETA-GLUCOSIDASE B"/>
    <property type="match status" value="1"/>
</dbReference>
<reference evidence="12 13" key="1">
    <citation type="submission" date="2019-06" db="EMBL/GenBank/DDBJ databases">
        <title>Micromonospora ordensis sp. nov., isolated from deep marine sediment.</title>
        <authorList>
            <person name="Veyisoglu A."/>
            <person name="Carro L."/>
            <person name="Klenk H.-P."/>
            <person name="Sahin N."/>
        </authorList>
    </citation>
    <scope>NUCLEOTIDE SEQUENCE [LARGE SCALE GENOMIC DNA]</scope>
    <source>
        <strain evidence="12 13">S2509</strain>
    </source>
</reference>
<dbReference type="InterPro" id="IPR005102">
    <property type="entry name" value="Carbo-bd_X2"/>
</dbReference>
<feature type="domain" description="Carbohydrate binding X2" evidence="10">
    <location>
        <begin position="339"/>
        <end position="423"/>
    </location>
</feature>
<dbReference type="OrthoDB" id="9800955at2"/>
<dbReference type="GO" id="GO:0009986">
    <property type="term" value="C:cell surface"/>
    <property type="evidence" value="ECO:0007669"/>
    <property type="project" value="TreeGrafter"/>
</dbReference>
<dbReference type="PANTHER" id="PTHR31297:SF41">
    <property type="entry name" value="ENDOGLUCANASE, PUTATIVE (AFU_ORTHOLOGUE AFUA_5G01830)-RELATED"/>
    <property type="match status" value="1"/>
</dbReference>
<evidence type="ECO:0000256" key="8">
    <source>
        <dbReference type="RuleBase" id="RU361153"/>
    </source>
</evidence>
<dbReference type="Gene3D" id="2.60.40.10">
    <property type="entry name" value="Immunoglobulins"/>
    <property type="match status" value="2"/>
</dbReference>
<keyword evidence="5" id="KW-0119">Carbohydrate metabolism</keyword>
<evidence type="ECO:0000256" key="6">
    <source>
        <dbReference type="ARBA" id="ARBA00023295"/>
    </source>
</evidence>
<dbReference type="Pfam" id="PF18448">
    <property type="entry name" value="CBM46"/>
    <property type="match status" value="1"/>
</dbReference>
<dbReference type="AlphaFoldDB" id="A0A5C4R0Y4"/>
<feature type="domain" description="Glycoside hydrolase family 5" evidence="9">
    <location>
        <begin position="29"/>
        <end position="307"/>
    </location>
</feature>
<comment type="similarity">
    <text evidence="1 8">Belongs to the glycosyl hydrolase 5 (cellulase A) family.</text>
</comment>
<dbReference type="SUPFAM" id="SSF51445">
    <property type="entry name" value="(Trans)glycosidases"/>
    <property type="match status" value="1"/>
</dbReference>
<name>A0A5C4R0Y4_9ACTN</name>
<organism evidence="12 13">
    <name type="scientific">Micromonospora orduensis</name>
    <dbReference type="NCBI Taxonomy" id="1420891"/>
    <lineage>
        <taxon>Bacteria</taxon>
        <taxon>Bacillati</taxon>
        <taxon>Actinomycetota</taxon>
        <taxon>Actinomycetes</taxon>
        <taxon>Micromonosporales</taxon>
        <taxon>Micromonosporaceae</taxon>
        <taxon>Micromonospora</taxon>
    </lineage>
</organism>